<protein>
    <submittedName>
        <fullName evidence="1">Putative ovule protein</fullName>
    </submittedName>
</protein>
<proteinExistence type="predicted"/>
<dbReference type="EMBL" id="GEDG01032417">
    <property type="protein sequence ID" value="JAP10822.1"/>
    <property type="molecule type" value="Transcribed_RNA"/>
</dbReference>
<sequence>MKQDGYCYSISSKSNSLRMTELFALTSPTVTPKISSTKPPIIQQYETTSSLAPMTYFLSIPKKEKKKPTISSTKPPIIQQYETTSSLAPMTYFLSIPKKEKKKPT</sequence>
<feature type="non-terminal residue" evidence="1">
    <location>
        <position position="105"/>
    </location>
</feature>
<dbReference type="AlphaFoldDB" id="A0A0V0GU55"/>
<accession>A0A0V0GU55</accession>
<name>A0A0V0GU55_SOLCH</name>
<evidence type="ECO:0000313" key="1">
    <source>
        <dbReference type="EMBL" id="JAP10822.1"/>
    </source>
</evidence>
<reference evidence="1" key="1">
    <citation type="submission" date="2015-12" db="EMBL/GenBank/DDBJ databases">
        <title>Gene expression during late stages of embryo sac development: a critical building block for successful pollen-pistil interactions.</title>
        <authorList>
            <person name="Liu Y."/>
            <person name="Joly V."/>
            <person name="Sabar M."/>
            <person name="Matton D.P."/>
        </authorList>
    </citation>
    <scope>NUCLEOTIDE SEQUENCE</scope>
</reference>
<organism evidence="1">
    <name type="scientific">Solanum chacoense</name>
    <name type="common">Chaco potato</name>
    <dbReference type="NCBI Taxonomy" id="4108"/>
    <lineage>
        <taxon>Eukaryota</taxon>
        <taxon>Viridiplantae</taxon>
        <taxon>Streptophyta</taxon>
        <taxon>Embryophyta</taxon>
        <taxon>Tracheophyta</taxon>
        <taxon>Spermatophyta</taxon>
        <taxon>Magnoliopsida</taxon>
        <taxon>eudicotyledons</taxon>
        <taxon>Gunneridae</taxon>
        <taxon>Pentapetalae</taxon>
        <taxon>asterids</taxon>
        <taxon>lamiids</taxon>
        <taxon>Solanales</taxon>
        <taxon>Solanaceae</taxon>
        <taxon>Solanoideae</taxon>
        <taxon>Solaneae</taxon>
        <taxon>Solanum</taxon>
    </lineage>
</organism>